<evidence type="ECO:0000256" key="3">
    <source>
        <dbReference type="PROSITE-ProRule" id="PRU00023"/>
    </source>
</evidence>
<dbReference type="InterPro" id="IPR036770">
    <property type="entry name" value="Ankyrin_rpt-contain_sf"/>
</dbReference>
<feature type="compositionally biased region" description="Polar residues" evidence="4">
    <location>
        <begin position="1"/>
        <end position="12"/>
    </location>
</feature>
<dbReference type="OrthoDB" id="20872at2759"/>
<keyword evidence="6" id="KW-1185">Reference proteome</keyword>
<feature type="repeat" description="ANK" evidence="3">
    <location>
        <begin position="248"/>
        <end position="280"/>
    </location>
</feature>
<dbReference type="PANTHER" id="PTHR24171">
    <property type="entry name" value="ANKYRIN REPEAT DOMAIN-CONTAINING PROTEIN 39-RELATED"/>
    <property type="match status" value="1"/>
</dbReference>
<dbReference type="Gene3D" id="1.25.40.20">
    <property type="entry name" value="Ankyrin repeat-containing domain"/>
    <property type="match status" value="2"/>
</dbReference>
<feature type="repeat" description="ANK" evidence="3">
    <location>
        <begin position="281"/>
        <end position="313"/>
    </location>
</feature>
<dbReference type="PROSITE" id="PS50297">
    <property type="entry name" value="ANK_REP_REGION"/>
    <property type="match status" value="4"/>
</dbReference>
<accession>A0A9P6SK83</accession>
<dbReference type="InterPro" id="IPR002110">
    <property type="entry name" value="Ankyrin_rpt"/>
</dbReference>
<organism evidence="5 6">
    <name type="scientific">Hyphodiscus hymeniophilus</name>
    <dbReference type="NCBI Taxonomy" id="353542"/>
    <lineage>
        <taxon>Eukaryota</taxon>
        <taxon>Fungi</taxon>
        <taxon>Dikarya</taxon>
        <taxon>Ascomycota</taxon>
        <taxon>Pezizomycotina</taxon>
        <taxon>Leotiomycetes</taxon>
        <taxon>Helotiales</taxon>
        <taxon>Hyphodiscaceae</taxon>
        <taxon>Hyphodiscus</taxon>
    </lineage>
</organism>
<evidence type="ECO:0000256" key="1">
    <source>
        <dbReference type="ARBA" id="ARBA00022737"/>
    </source>
</evidence>
<sequence>MADSESWQQQPRKQSRKADIEDDEDWTRITDLRERRKIQNRLSQRTYHLAKPSESIGSNKDTFATRSRKTDSNLAVEYDMPPVSNVGEANNLHGIHAAAQSFANIATHPSQGLEHFDPSTDMDHLSSFGNFSSFLSSQDLQPMAADHDHGTSTLCGEMSQISRGFGYMKNSNEQQQMMMIPQGKSTLHLAVEHGHISIASLILQRGVSSNCEDDNGQTPLHLAAKNGTAEIIDLLLDRGADTDAADHAGRTPLHLAAQYNNEMAVERILATAPKIDRKDKTGRTALYDAIERGDERVVELLLMRGADVHIKHHLAE</sequence>
<dbReference type="Pfam" id="PF13637">
    <property type="entry name" value="Ank_4"/>
    <property type="match status" value="1"/>
</dbReference>
<dbReference type="PRINTS" id="PR01415">
    <property type="entry name" value="ANKYRIN"/>
</dbReference>
<keyword evidence="2 3" id="KW-0040">ANK repeat</keyword>
<dbReference type="Pfam" id="PF12796">
    <property type="entry name" value="Ank_2"/>
    <property type="match status" value="1"/>
</dbReference>
<evidence type="ECO:0000313" key="6">
    <source>
        <dbReference type="Proteomes" id="UP000785200"/>
    </source>
</evidence>
<dbReference type="SMART" id="SM00248">
    <property type="entry name" value="ANK"/>
    <property type="match status" value="4"/>
</dbReference>
<dbReference type="PROSITE" id="PS50088">
    <property type="entry name" value="ANK_REPEAT"/>
    <property type="match status" value="4"/>
</dbReference>
<comment type="caution">
    <text evidence="5">The sequence shown here is derived from an EMBL/GenBank/DDBJ whole genome shotgun (WGS) entry which is preliminary data.</text>
</comment>
<dbReference type="EMBL" id="VNKQ01000021">
    <property type="protein sequence ID" value="KAG0644933.1"/>
    <property type="molecule type" value="Genomic_DNA"/>
</dbReference>
<gene>
    <name evidence="5" type="ORF">D0Z07_9322</name>
</gene>
<evidence type="ECO:0000256" key="4">
    <source>
        <dbReference type="SAM" id="MobiDB-lite"/>
    </source>
</evidence>
<name>A0A9P6SK83_9HELO</name>
<dbReference type="SUPFAM" id="SSF48403">
    <property type="entry name" value="Ankyrin repeat"/>
    <property type="match status" value="1"/>
</dbReference>
<evidence type="ECO:0000313" key="5">
    <source>
        <dbReference type="EMBL" id="KAG0644933.1"/>
    </source>
</evidence>
<protein>
    <submittedName>
        <fullName evidence="5">Ankyrin repeat containing protein</fullName>
    </submittedName>
</protein>
<evidence type="ECO:0000256" key="2">
    <source>
        <dbReference type="ARBA" id="ARBA00023043"/>
    </source>
</evidence>
<proteinExistence type="predicted"/>
<feature type="region of interest" description="Disordered" evidence="4">
    <location>
        <begin position="1"/>
        <end position="25"/>
    </location>
</feature>
<feature type="repeat" description="ANK" evidence="3">
    <location>
        <begin position="182"/>
        <end position="214"/>
    </location>
</feature>
<reference evidence="5" key="1">
    <citation type="submission" date="2019-07" db="EMBL/GenBank/DDBJ databases">
        <title>Hyphodiscus hymeniophilus genome sequencing and assembly.</title>
        <authorList>
            <person name="Kramer G."/>
            <person name="Nodwell J."/>
        </authorList>
    </citation>
    <scope>NUCLEOTIDE SEQUENCE</scope>
    <source>
        <strain evidence="5">ATCC 34498</strain>
    </source>
</reference>
<feature type="repeat" description="ANK" evidence="3">
    <location>
        <begin position="215"/>
        <end position="247"/>
    </location>
</feature>
<dbReference type="Proteomes" id="UP000785200">
    <property type="component" value="Unassembled WGS sequence"/>
</dbReference>
<keyword evidence="1" id="KW-0677">Repeat</keyword>
<dbReference type="AlphaFoldDB" id="A0A9P6SK83"/>